<evidence type="ECO:0000313" key="3">
    <source>
        <dbReference type="EMBL" id="MBB3206023.1"/>
    </source>
</evidence>
<evidence type="ECO:0000256" key="1">
    <source>
        <dbReference type="ARBA" id="ARBA00008779"/>
    </source>
</evidence>
<evidence type="ECO:0000313" key="4">
    <source>
        <dbReference type="Proteomes" id="UP000536179"/>
    </source>
</evidence>
<dbReference type="EMBL" id="JACHXU010000005">
    <property type="protein sequence ID" value="MBB3206023.1"/>
    <property type="molecule type" value="Genomic_DNA"/>
</dbReference>
<dbReference type="Proteomes" id="UP000536179">
    <property type="component" value="Unassembled WGS sequence"/>
</dbReference>
<keyword evidence="4" id="KW-1185">Reference proteome</keyword>
<dbReference type="SUPFAM" id="SSF53649">
    <property type="entry name" value="Alkaline phosphatase-like"/>
    <property type="match status" value="1"/>
</dbReference>
<comment type="similarity">
    <text evidence="1">Belongs to the sulfatase family.</text>
</comment>
<dbReference type="GO" id="GO:0016787">
    <property type="term" value="F:hydrolase activity"/>
    <property type="evidence" value="ECO:0007669"/>
    <property type="project" value="UniProtKB-KW"/>
</dbReference>
<proteinExistence type="inferred from homology"/>
<sequence length="95" mass="11191">MPYRASFLTGHLQHGVQSMRMEGEYPGIAYDPQECRFWPSVFREQGYHTAHIGKWHTGTDTGHGRDWDHQIVWNRPAHPENARNYFYDQIISFNG</sequence>
<dbReference type="AlphaFoldDB" id="A0A7W5DXR8"/>
<comment type="caution">
    <text evidence="3">The sequence shown here is derived from an EMBL/GenBank/DDBJ whole genome shotgun (WGS) entry which is preliminary data.</text>
</comment>
<dbReference type="PROSITE" id="PS00149">
    <property type="entry name" value="SULFATASE_2"/>
    <property type="match status" value="1"/>
</dbReference>
<accession>A0A7W5DXR8</accession>
<dbReference type="InterPro" id="IPR024607">
    <property type="entry name" value="Sulfatase_CS"/>
</dbReference>
<keyword evidence="2" id="KW-0378">Hydrolase</keyword>
<dbReference type="InterPro" id="IPR017850">
    <property type="entry name" value="Alkaline_phosphatase_core_sf"/>
</dbReference>
<dbReference type="Gene3D" id="3.40.720.10">
    <property type="entry name" value="Alkaline Phosphatase, subunit A"/>
    <property type="match status" value="1"/>
</dbReference>
<evidence type="ECO:0000256" key="2">
    <source>
        <dbReference type="ARBA" id="ARBA00022801"/>
    </source>
</evidence>
<protein>
    <submittedName>
        <fullName evidence="3">Arylsulfatase A-like enzyme</fullName>
    </submittedName>
</protein>
<name>A0A7W5DXR8_9BACT</name>
<organism evidence="3 4">
    <name type="scientific">Aporhodopirellula rubra</name>
    <dbReference type="NCBI Taxonomy" id="980271"/>
    <lineage>
        <taxon>Bacteria</taxon>
        <taxon>Pseudomonadati</taxon>
        <taxon>Planctomycetota</taxon>
        <taxon>Planctomycetia</taxon>
        <taxon>Pirellulales</taxon>
        <taxon>Pirellulaceae</taxon>
        <taxon>Aporhodopirellula</taxon>
    </lineage>
</organism>
<gene>
    <name evidence="3" type="ORF">FHS27_001831</name>
</gene>
<reference evidence="3 4" key="1">
    <citation type="submission" date="2020-08" db="EMBL/GenBank/DDBJ databases">
        <title>Genomic Encyclopedia of Type Strains, Phase III (KMG-III): the genomes of soil and plant-associated and newly described type strains.</title>
        <authorList>
            <person name="Whitman W."/>
        </authorList>
    </citation>
    <scope>NUCLEOTIDE SEQUENCE [LARGE SCALE GENOMIC DNA]</scope>
    <source>
        <strain evidence="3 4">CECT 8075</strain>
    </source>
</reference>